<dbReference type="AlphaFoldDB" id="A0AAN9Y579"/>
<proteinExistence type="predicted"/>
<dbReference type="Proteomes" id="UP001367676">
    <property type="component" value="Unassembled WGS sequence"/>
</dbReference>
<sequence>MGVYEVAEHKSASHFWLRLRPNVNLAQLATLTPNQRLEACNFYEPDEYLIDEESKPHIYAVDINENAIPKEEKDAPEAPGMSMQKSLQEEDTSKGKAPLMEEETPATLPIDTKLKNVQLQPLEVKKTEEEKKKVEMIYDQDIGFACRPKSGNKKGFVISYGFAREMLFVSDLVGEINPQEKFLGRKMKLKGYLFSPPQIEKLTQEQLEEKYYSLRVRTEKVREESKDFMKDVEVNDDISALLFEEKNILCASVMETHYYKEQGYVFEAAVHPDMYKYKEHIVSYRNPSKRETMHSTDFMECLATKENSPARIGLTRSYAEGGRVYASRLTGGEKDVQFIDVEVIEIPVLFNRKYAGGQRIRTLNQKVMSVSSSKMPNENESDSSSKMSIENEDDLSSKMPIEKYITDGLKTEEFPVTVQKVRLYPDEGDEKFSENDEIVFHCVGQNFEERTSLSILEAHISSVFRTAWWNANILHGEPDNPFVVPLHYMNASPEYVGLEQLALEEQYMNTRQSVSNQSFV</sequence>
<comment type="caution">
    <text evidence="2">The sequence shown here is derived from an EMBL/GenBank/DDBJ whole genome shotgun (WGS) entry which is preliminary data.</text>
</comment>
<reference evidence="2 3" key="1">
    <citation type="submission" date="2024-03" db="EMBL/GenBank/DDBJ databases">
        <title>Adaptation during the transition from Ophiocordyceps entomopathogen to insect associate is accompanied by gene loss and intensified selection.</title>
        <authorList>
            <person name="Ward C.M."/>
            <person name="Onetto C.A."/>
            <person name="Borneman A.R."/>
        </authorList>
    </citation>
    <scope>NUCLEOTIDE SEQUENCE [LARGE SCALE GENOMIC DNA]</scope>
    <source>
        <strain evidence="2">AWRI1</strain>
        <tissue evidence="2">Single Adult Female</tissue>
    </source>
</reference>
<keyword evidence="3" id="KW-1185">Reference proteome</keyword>
<gene>
    <name evidence="2" type="ORF">V9T40_010039</name>
</gene>
<accession>A0AAN9Y579</accession>
<dbReference type="EMBL" id="JBBCAQ010000017">
    <property type="protein sequence ID" value="KAK7597814.1"/>
    <property type="molecule type" value="Genomic_DNA"/>
</dbReference>
<evidence type="ECO:0000313" key="3">
    <source>
        <dbReference type="Proteomes" id="UP001367676"/>
    </source>
</evidence>
<organism evidence="2 3">
    <name type="scientific">Parthenolecanium corni</name>
    <dbReference type="NCBI Taxonomy" id="536013"/>
    <lineage>
        <taxon>Eukaryota</taxon>
        <taxon>Metazoa</taxon>
        <taxon>Ecdysozoa</taxon>
        <taxon>Arthropoda</taxon>
        <taxon>Hexapoda</taxon>
        <taxon>Insecta</taxon>
        <taxon>Pterygota</taxon>
        <taxon>Neoptera</taxon>
        <taxon>Paraneoptera</taxon>
        <taxon>Hemiptera</taxon>
        <taxon>Sternorrhyncha</taxon>
        <taxon>Coccoidea</taxon>
        <taxon>Coccidae</taxon>
        <taxon>Parthenolecanium</taxon>
    </lineage>
</organism>
<evidence type="ECO:0000256" key="1">
    <source>
        <dbReference type="SAM" id="MobiDB-lite"/>
    </source>
</evidence>
<name>A0AAN9Y579_9HEMI</name>
<feature type="compositionally biased region" description="Polar residues" evidence="1">
    <location>
        <begin position="370"/>
        <end position="388"/>
    </location>
</feature>
<feature type="region of interest" description="Disordered" evidence="1">
    <location>
        <begin position="370"/>
        <end position="394"/>
    </location>
</feature>
<evidence type="ECO:0000313" key="2">
    <source>
        <dbReference type="EMBL" id="KAK7597814.1"/>
    </source>
</evidence>
<protein>
    <submittedName>
        <fullName evidence="2">Uncharacterized protein</fullName>
    </submittedName>
</protein>
<feature type="region of interest" description="Disordered" evidence="1">
    <location>
        <begin position="72"/>
        <end position="98"/>
    </location>
</feature>